<accession>A0AAV4EFA1</accession>
<proteinExistence type="predicted"/>
<feature type="region of interest" description="Disordered" evidence="1">
    <location>
        <begin position="100"/>
        <end position="123"/>
    </location>
</feature>
<evidence type="ECO:0000256" key="1">
    <source>
        <dbReference type="SAM" id="MobiDB-lite"/>
    </source>
</evidence>
<reference evidence="2 3" key="1">
    <citation type="journal article" date="2021" name="Elife">
        <title>Chloroplast acquisition without the gene transfer in kleptoplastic sea slugs, Plakobranchus ocellatus.</title>
        <authorList>
            <person name="Maeda T."/>
            <person name="Takahashi S."/>
            <person name="Yoshida T."/>
            <person name="Shimamura S."/>
            <person name="Takaki Y."/>
            <person name="Nagai Y."/>
            <person name="Toyoda A."/>
            <person name="Suzuki Y."/>
            <person name="Arimoto A."/>
            <person name="Ishii H."/>
            <person name="Satoh N."/>
            <person name="Nishiyama T."/>
            <person name="Hasebe M."/>
            <person name="Maruyama T."/>
            <person name="Minagawa J."/>
            <person name="Obokata J."/>
            <person name="Shigenobu S."/>
        </authorList>
    </citation>
    <scope>NUCLEOTIDE SEQUENCE [LARGE SCALE GENOMIC DNA]</scope>
</reference>
<keyword evidence="3" id="KW-1185">Reference proteome</keyword>
<dbReference type="Proteomes" id="UP000762676">
    <property type="component" value="Unassembled WGS sequence"/>
</dbReference>
<gene>
    <name evidence="2" type="ORF">ElyMa_003513000</name>
</gene>
<dbReference type="EMBL" id="BMAT01007188">
    <property type="protein sequence ID" value="GFR59638.1"/>
    <property type="molecule type" value="Genomic_DNA"/>
</dbReference>
<evidence type="ECO:0000313" key="3">
    <source>
        <dbReference type="Proteomes" id="UP000762676"/>
    </source>
</evidence>
<evidence type="ECO:0000313" key="2">
    <source>
        <dbReference type="EMBL" id="GFR59638.1"/>
    </source>
</evidence>
<protein>
    <submittedName>
        <fullName evidence="2">Uncharacterized protein</fullName>
    </submittedName>
</protein>
<name>A0AAV4EFA1_9GAST</name>
<comment type="caution">
    <text evidence="2">The sequence shown here is derived from an EMBL/GenBank/DDBJ whole genome shotgun (WGS) entry which is preliminary data.</text>
</comment>
<dbReference type="AlphaFoldDB" id="A0AAV4EFA1"/>
<organism evidence="2 3">
    <name type="scientific">Elysia marginata</name>
    <dbReference type="NCBI Taxonomy" id="1093978"/>
    <lineage>
        <taxon>Eukaryota</taxon>
        <taxon>Metazoa</taxon>
        <taxon>Spiralia</taxon>
        <taxon>Lophotrochozoa</taxon>
        <taxon>Mollusca</taxon>
        <taxon>Gastropoda</taxon>
        <taxon>Heterobranchia</taxon>
        <taxon>Euthyneura</taxon>
        <taxon>Panpulmonata</taxon>
        <taxon>Sacoglossa</taxon>
        <taxon>Placobranchoidea</taxon>
        <taxon>Plakobranchidae</taxon>
        <taxon>Elysia</taxon>
    </lineage>
</organism>
<sequence>MFAHGIETIHTGLYQDTADVGSQHRDHTHGSLSGYSRCRLTASRPHINGSLLGYTRCRLTSSRPHINGSLSGYSRCRLTASQPHSIAVVLLSRQTARSVQRRQDFSLTNSSRPSSDRLPGLIS</sequence>